<evidence type="ECO:0000256" key="1">
    <source>
        <dbReference type="ARBA" id="ARBA00001936"/>
    </source>
</evidence>
<dbReference type="Proteomes" id="UP001596189">
    <property type="component" value="Unassembled WGS sequence"/>
</dbReference>
<organism evidence="9 10">
    <name type="scientific">Angustibacter luteus</name>
    <dbReference type="NCBI Taxonomy" id="658456"/>
    <lineage>
        <taxon>Bacteria</taxon>
        <taxon>Bacillati</taxon>
        <taxon>Actinomycetota</taxon>
        <taxon>Actinomycetes</taxon>
        <taxon>Kineosporiales</taxon>
        <taxon>Kineosporiaceae</taxon>
    </lineage>
</organism>
<keyword evidence="5 9" id="KW-0378">Hydrolase</keyword>
<evidence type="ECO:0000256" key="3">
    <source>
        <dbReference type="ARBA" id="ARBA00006506"/>
    </source>
</evidence>
<dbReference type="EMBL" id="JBHSRD010000003">
    <property type="protein sequence ID" value="MFC6007071.1"/>
    <property type="molecule type" value="Genomic_DNA"/>
</dbReference>
<comment type="cofactor">
    <cofactor evidence="1">
        <name>Mn(2+)</name>
        <dbReference type="ChEBI" id="CHEBI:29035"/>
    </cofactor>
</comment>
<comment type="caution">
    <text evidence="9">The sequence shown here is derived from an EMBL/GenBank/DDBJ whole genome shotgun (WGS) entry which is preliminary data.</text>
</comment>
<evidence type="ECO:0000256" key="2">
    <source>
        <dbReference type="ARBA" id="ARBA00001946"/>
    </source>
</evidence>
<dbReference type="InterPro" id="IPR015797">
    <property type="entry name" value="NUDIX_hydrolase-like_dom_sf"/>
</dbReference>
<evidence type="ECO:0000313" key="10">
    <source>
        <dbReference type="Proteomes" id="UP001596189"/>
    </source>
</evidence>
<evidence type="ECO:0000259" key="8">
    <source>
        <dbReference type="PROSITE" id="PS51462"/>
    </source>
</evidence>
<dbReference type="GO" id="GO:0035539">
    <property type="term" value="F:8-oxo-7,8-dihydrodeoxyguanosine triphosphate pyrophosphatase activity"/>
    <property type="evidence" value="ECO:0007669"/>
    <property type="project" value="UniProtKB-EC"/>
</dbReference>
<evidence type="ECO:0000256" key="5">
    <source>
        <dbReference type="ARBA" id="ARBA00022801"/>
    </source>
</evidence>
<dbReference type="InterPro" id="IPR045121">
    <property type="entry name" value="CoAse"/>
</dbReference>
<dbReference type="InterPro" id="IPR000059">
    <property type="entry name" value="NUDIX_hydrolase_NudL_CS"/>
</dbReference>
<evidence type="ECO:0000256" key="6">
    <source>
        <dbReference type="ARBA" id="ARBA00022842"/>
    </source>
</evidence>
<name>A0ABW1JCU3_9ACTN</name>
<dbReference type="CDD" id="cd03426">
    <property type="entry name" value="NUDIX_CoAse_Nudt7"/>
    <property type="match status" value="1"/>
</dbReference>
<reference evidence="10" key="1">
    <citation type="journal article" date="2019" name="Int. J. Syst. Evol. Microbiol.">
        <title>The Global Catalogue of Microorganisms (GCM) 10K type strain sequencing project: providing services to taxonomists for standard genome sequencing and annotation.</title>
        <authorList>
            <consortium name="The Broad Institute Genomics Platform"/>
            <consortium name="The Broad Institute Genome Sequencing Center for Infectious Disease"/>
            <person name="Wu L."/>
            <person name="Ma J."/>
        </authorList>
    </citation>
    <scope>NUCLEOTIDE SEQUENCE [LARGE SCALE GENOMIC DNA]</scope>
    <source>
        <strain evidence="10">KACC 14249</strain>
    </source>
</reference>
<dbReference type="PANTHER" id="PTHR12992">
    <property type="entry name" value="NUDIX HYDROLASE"/>
    <property type="match status" value="1"/>
</dbReference>
<keyword evidence="6" id="KW-0460">Magnesium</keyword>
<dbReference type="RefSeq" id="WP_345715879.1">
    <property type="nucleotide sequence ID" value="NZ_BAABFP010000004.1"/>
</dbReference>
<dbReference type="EC" id="3.6.1.55" evidence="9"/>
<dbReference type="Gene3D" id="3.90.79.10">
    <property type="entry name" value="Nucleoside Triphosphate Pyrophosphohydrolase"/>
    <property type="match status" value="1"/>
</dbReference>
<keyword evidence="10" id="KW-1185">Reference proteome</keyword>
<accession>A0ABW1JCU3</accession>
<dbReference type="Pfam" id="PF00293">
    <property type="entry name" value="NUDIX"/>
    <property type="match status" value="1"/>
</dbReference>
<keyword evidence="7" id="KW-0464">Manganese</keyword>
<evidence type="ECO:0000256" key="4">
    <source>
        <dbReference type="ARBA" id="ARBA00022723"/>
    </source>
</evidence>
<dbReference type="PROSITE" id="PS51462">
    <property type="entry name" value="NUDIX"/>
    <property type="match status" value="1"/>
</dbReference>
<comment type="similarity">
    <text evidence="3">Belongs to the Nudix hydrolase family. PCD1 subfamily.</text>
</comment>
<dbReference type="PROSITE" id="PS01293">
    <property type="entry name" value="NUDIX_COA"/>
    <property type="match status" value="1"/>
</dbReference>
<protein>
    <submittedName>
        <fullName evidence="9">NUDIX hydrolase</fullName>
        <ecNumber evidence="9">3.6.1.55</ecNumber>
    </submittedName>
</protein>
<keyword evidence="4" id="KW-0479">Metal-binding</keyword>
<gene>
    <name evidence="9" type="ORF">ACFQDO_08000</name>
</gene>
<proteinExistence type="inferred from homology"/>
<evidence type="ECO:0000256" key="7">
    <source>
        <dbReference type="ARBA" id="ARBA00023211"/>
    </source>
</evidence>
<sequence length="219" mass="23301">MSAVVLAADWLERLAAVPASARPEDLSRFLPPEDGGRPSAVLMLFGVDDEGRPDVLLTQRADSLRSHPGQVSFPGGSLDPTDAGPAECAVREAVEETGLHADGVEVLGELPALFLPPSGFVVTPVLAYWRTSSPVSAVDEAEVARVVRVPLVELLDPANRVTTRHPSGFVGPAFTVRGLFVWGFTAGLLARVLALAGLEHPWDRRRVVDLPPDVLALLP</sequence>
<dbReference type="PANTHER" id="PTHR12992:SF11">
    <property type="entry name" value="MITOCHONDRIAL COENZYME A DIPHOSPHATASE NUDT8"/>
    <property type="match status" value="1"/>
</dbReference>
<feature type="domain" description="Nudix hydrolase" evidence="8">
    <location>
        <begin position="35"/>
        <end position="176"/>
    </location>
</feature>
<evidence type="ECO:0000313" key="9">
    <source>
        <dbReference type="EMBL" id="MFC6007071.1"/>
    </source>
</evidence>
<dbReference type="SUPFAM" id="SSF55811">
    <property type="entry name" value="Nudix"/>
    <property type="match status" value="1"/>
</dbReference>
<comment type="cofactor">
    <cofactor evidence="2">
        <name>Mg(2+)</name>
        <dbReference type="ChEBI" id="CHEBI:18420"/>
    </cofactor>
</comment>
<dbReference type="InterPro" id="IPR000086">
    <property type="entry name" value="NUDIX_hydrolase_dom"/>
</dbReference>